<dbReference type="Gene3D" id="3.40.630.30">
    <property type="match status" value="1"/>
</dbReference>
<proteinExistence type="predicted"/>
<dbReference type="Proteomes" id="UP000190150">
    <property type="component" value="Unassembled WGS sequence"/>
</dbReference>
<dbReference type="SUPFAM" id="SSF55729">
    <property type="entry name" value="Acyl-CoA N-acyltransferases (Nat)"/>
    <property type="match status" value="1"/>
</dbReference>
<reference evidence="3" key="1">
    <citation type="submission" date="2017-02" db="EMBL/GenBank/DDBJ databases">
        <authorList>
            <person name="Varghese N."/>
            <person name="Submissions S."/>
        </authorList>
    </citation>
    <scope>NUCLEOTIDE SEQUENCE [LARGE SCALE GENOMIC DNA]</scope>
    <source>
        <strain evidence="3">DSM 24091</strain>
    </source>
</reference>
<dbReference type="AlphaFoldDB" id="A0A1T5C3N7"/>
<keyword evidence="3" id="KW-1185">Reference proteome</keyword>
<evidence type="ECO:0000259" key="1">
    <source>
        <dbReference type="PROSITE" id="PS51186"/>
    </source>
</evidence>
<feature type="domain" description="N-acetyltransferase" evidence="1">
    <location>
        <begin position="1"/>
        <end position="143"/>
    </location>
</feature>
<evidence type="ECO:0000313" key="2">
    <source>
        <dbReference type="EMBL" id="SKB54168.1"/>
    </source>
</evidence>
<protein>
    <recommendedName>
        <fullName evidence="1">N-acetyltransferase domain-containing protein</fullName>
    </recommendedName>
</protein>
<gene>
    <name evidence="2" type="ORF">SAMN05660841_01099</name>
</gene>
<evidence type="ECO:0000313" key="3">
    <source>
        <dbReference type="Proteomes" id="UP000190150"/>
    </source>
</evidence>
<accession>A0A1T5C3N7</accession>
<dbReference type="GO" id="GO:0016747">
    <property type="term" value="F:acyltransferase activity, transferring groups other than amino-acyl groups"/>
    <property type="evidence" value="ECO:0007669"/>
    <property type="project" value="InterPro"/>
</dbReference>
<organism evidence="2 3">
    <name type="scientific">Sphingobacterium nematocida</name>
    <dbReference type="NCBI Taxonomy" id="1513896"/>
    <lineage>
        <taxon>Bacteria</taxon>
        <taxon>Pseudomonadati</taxon>
        <taxon>Bacteroidota</taxon>
        <taxon>Sphingobacteriia</taxon>
        <taxon>Sphingobacteriales</taxon>
        <taxon>Sphingobacteriaceae</taxon>
        <taxon>Sphingobacterium</taxon>
    </lineage>
</organism>
<sequence>MIRFITAEQTLPLRSQVLRNGLPESECIFDHDLYPSTFHLGYFEEDRLVSILTCMQENHGKLPKSAYRLRGMATASDSRCKGYAGKLLLAAMEHLRDHLHIDYLWFNARVVAFPFYESLGFEFMSDEFEIAEIGPHREMFKLL</sequence>
<dbReference type="OrthoDB" id="2352823at2"/>
<dbReference type="PROSITE" id="PS51186">
    <property type="entry name" value="GNAT"/>
    <property type="match status" value="1"/>
</dbReference>
<dbReference type="Pfam" id="PF13673">
    <property type="entry name" value="Acetyltransf_10"/>
    <property type="match status" value="1"/>
</dbReference>
<dbReference type="InterPro" id="IPR016181">
    <property type="entry name" value="Acyl_CoA_acyltransferase"/>
</dbReference>
<dbReference type="InterPro" id="IPR000182">
    <property type="entry name" value="GNAT_dom"/>
</dbReference>
<dbReference type="EMBL" id="FUZF01000003">
    <property type="protein sequence ID" value="SKB54168.1"/>
    <property type="molecule type" value="Genomic_DNA"/>
</dbReference>
<dbReference type="RefSeq" id="WP_079641968.1">
    <property type="nucleotide sequence ID" value="NZ_FUZF01000003.1"/>
</dbReference>
<dbReference type="STRING" id="1513896.SAMN05660841_01099"/>
<name>A0A1T5C3N7_9SPHI</name>